<evidence type="ECO:0000256" key="9">
    <source>
        <dbReference type="ARBA" id="ARBA00023180"/>
    </source>
</evidence>
<dbReference type="AlphaFoldDB" id="W4FF85"/>
<keyword evidence="5 10" id="KW-0812">Transmembrane</keyword>
<dbReference type="GO" id="GO:0006493">
    <property type="term" value="P:protein O-linked glycosylation"/>
    <property type="evidence" value="ECO:0007669"/>
    <property type="project" value="TreeGrafter"/>
</dbReference>
<evidence type="ECO:0000256" key="8">
    <source>
        <dbReference type="ARBA" id="ARBA00023136"/>
    </source>
</evidence>
<keyword evidence="3" id="KW-0328">Glycosyltransferase</keyword>
<proteinExistence type="inferred from homology"/>
<dbReference type="VEuPathDB" id="FungiDB:H257_17354"/>
<evidence type="ECO:0000256" key="2">
    <source>
        <dbReference type="ARBA" id="ARBA00009105"/>
    </source>
</evidence>
<evidence type="ECO:0000256" key="10">
    <source>
        <dbReference type="SAM" id="Phobius"/>
    </source>
</evidence>
<gene>
    <name evidence="11" type="ORF">H257_17354</name>
</gene>
<evidence type="ECO:0000256" key="6">
    <source>
        <dbReference type="ARBA" id="ARBA00022968"/>
    </source>
</evidence>
<dbReference type="STRING" id="112090.W4FF85"/>
<dbReference type="EMBL" id="KI913217">
    <property type="protein sequence ID" value="ETV66095.1"/>
    <property type="molecule type" value="Genomic_DNA"/>
</dbReference>
<evidence type="ECO:0000256" key="7">
    <source>
        <dbReference type="ARBA" id="ARBA00022989"/>
    </source>
</evidence>
<dbReference type="GO" id="GO:0016020">
    <property type="term" value="C:membrane"/>
    <property type="evidence" value="ECO:0007669"/>
    <property type="project" value="UniProtKB-SubCell"/>
</dbReference>
<reference evidence="11" key="1">
    <citation type="submission" date="2013-12" db="EMBL/GenBank/DDBJ databases">
        <title>The Genome Sequence of Aphanomyces astaci APO3.</title>
        <authorList>
            <consortium name="The Broad Institute Genomics Platform"/>
            <person name="Russ C."/>
            <person name="Tyler B."/>
            <person name="van West P."/>
            <person name="Dieguez-Uribeondo J."/>
            <person name="Young S.K."/>
            <person name="Zeng Q."/>
            <person name="Gargeya S."/>
            <person name="Fitzgerald M."/>
            <person name="Abouelleil A."/>
            <person name="Alvarado L."/>
            <person name="Chapman S.B."/>
            <person name="Gainer-Dewar J."/>
            <person name="Goldberg J."/>
            <person name="Griggs A."/>
            <person name="Gujja S."/>
            <person name="Hansen M."/>
            <person name="Howarth C."/>
            <person name="Imamovic A."/>
            <person name="Ireland A."/>
            <person name="Larimer J."/>
            <person name="McCowan C."/>
            <person name="Murphy C."/>
            <person name="Pearson M."/>
            <person name="Poon T.W."/>
            <person name="Priest M."/>
            <person name="Roberts A."/>
            <person name="Saif S."/>
            <person name="Shea T."/>
            <person name="Sykes S."/>
            <person name="Wortman J."/>
            <person name="Nusbaum C."/>
            <person name="Birren B."/>
        </authorList>
    </citation>
    <scope>NUCLEOTIDE SEQUENCE [LARGE SCALE GENOMIC DNA]</scope>
    <source>
        <strain evidence="11">APO3</strain>
    </source>
</reference>
<dbReference type="PANTHER" id="PTHR31392">
    <property type="entry name" value="ALPHA-1,3-MANNOSYLTRANSFERASE MNN1-RELATED"/>
    <property type="match status" value="1"/>
</dbReference>
<comment type="subcellular location">
    <subcellularLocation>
        <location evidence="1">Membrane</location>
        <topology evidence="1">Single-pass type II membrane protein</topology>
    </subcellularLocation>
</comment>
<keyword evidence="7 10" id="KW-1133">Transmembrane helix</keyword>
<evidence type="ECO:0000256" key="1">
    <source>
        <dbReference type="ARBA" id="ARBA00004606"/>
    </source>
</evidence>
<organism evidence="11">
    <name type="scientific">Aphanomyces astaci</name>
    <name type="common">Crayfish plague agent</name>
    <dbReference type="NCBI Taxonomy" id="112090"/>
    <lineage>
        <taxon>Eukaryota</taxon>
        <taxon>Sar</taxon>
        <taxon>Stramenopiles</taxon>
        <taxon>Oomycota</taxon>
        <taxon>Saprolegniomycetes</taxon>
        <taxon>Saprolegniales</taxon>
        <taxon>Verrucalvaceae</taxon>
        <taxon>Aphanomyces</taxon>
    </lineage>
</organism>
<evidence type="ECO:0008006" key="12">
    <source>
        <dbReference type="Google" id="ProtNLM"/>
    </source>
</evidence>
<evidence type="ECO:0000256" key="3">
    <source>
        <dbReference type="ARBA" id="ARBA00022676"/>
    </source>
</evidence>
<keyword evidence="8 10" id="KW-0472">Membrane</keyword>
<evidence type="ECO:0000256" key="4">
    <source>
        <dbReference type="ARBA" id="ARBA00022679"/>
    </source>
</evidence>
<comment type="similarity">
    <text evidence="2">Belongs to the MNN1/MNT family.</text>
</comment>
<keyword evidence="6" id="KW-0735">Signal-anchor</keyword>
<dbReference type="RefSeq" id="XP_009844424.1">
    <property type="nucleotide sequence ID" value="XM_009846122.1"/>
</dbReference>
<dbReference type="GO" id="GO:0000033">
    <property type="term" value="F:alpha-1,3-mannosyltransferase activity"/>
    <property type="evidence" value="ECO:0007669"/>
    <property type="project" value="TreeGrafter"/>
</dbReference>
<keyword evidence="4" id="KW-0808">Transferase</keyword>
<keyword evidence="9" id="KW-0325">Glycoprotein</keyword>
<evidence type="ECO:0000256" key="5">
    <source>
        <dbReference type="ARBA" id="ARBA00022692"/>
    </source>
</evidence>
<dbReference type="Pfam" id="PF11051">
    <property type="entry name" value="Mannosyl_trans3"/>
    <property type="match status" value="1"/>
</dbReference>
<sequence length="461" mass="52652">MLMSSRHATERYLARTRVMPLLGTCIMCLFVVYICMISTSAVAMKDGKDVYESISKDQWLVQIQRHHDFSSIRRGILVCVFDAMIPMAASLVLELRALGNTDLIQMYHCNGELSAASHRILYMLDARLEIVDVCKDFVASGRLPAAKANDFRSFWLKPLALVHTRLAEVILLDADDLMFHDPSQLWQTPGYKETGTVFFYDREVAKAEYLNNWSVHRFQRMLNLHVLVDTFEYAQFHLMKRPSKYLERTLAWNKHSAHEQDSSIVVVNKGATSSVAMDVLYHLVMHTRYTLDFSYGDKELFWLAFELAQVPYSFSPWANTAAASPGNMEKHPDTICGGLAQWMPLAEAKSVLLHINGGYIFNPYVNHDMSSLQDPAARVAELVAAIPTHVSRQRKRSKPLTTPEDAANPDGFWPQECLYKRGSEAMRPQDVRAIERRIHSAMRIAMIQQRELALDKLKKKH</sequence>
<protein>
    <recommendedName>
        <fullName evidence="12">Nucleotide-diphospho-sugar transferase domain-containing protein</fullName>
    </recommendedName>
</protein>
<dbReference type="InterPro" id="IPR029044">
    <property type="entry name" value="Nucleotide-diphossugar_trans"/>
</dbReference>
<dbReference type="OrthoDB" id="430354at2759"/>
<dbReference type="InterPro" id="IPR022751">
    <property type="entry name" value="Alpha_mannosyltransferase"/>
</dbReference>
<evidence type="ECO:0000313" key="11">
    <source>
        <dbReference type="EMBL" id="ETV66095.1"/>
    </source>
</evidence>
<name>W4FF85_APHAT</name>
<accession>W4FF85</accession>
<dbReference type="GeneID" id="20819350"/>
<feature type="transmembrane region" description="Helical" evidence="10">
    <location>
        <begin position="21"/>
        <end position="44"/>
    </location>
</feature>
<dbReference type="SUPFAM" id="SSF53448">
    <property type="entry name" value="Nucleotide-diphospho-sugar transferases"/>
    <property type="match status" value="1"/>
</dbReference>
<dbReference type="PANTHER" id="PTHR31392:SF1">
    <property type="entry name" value="ALPHA-1,3-MANNOSYLTRANSFERASE MNN1-RELATED"/>
    <property type="match status" value="1"/>
</dbReference>
<dbReference type="GO" id="GO:0005794">
    <property type="term" value="C:Golgi apparatus"/>
    <property type="evidence" value="ECO:0007669"/>
    <property type="project" value="TreeGrafter"/>
</dbReference>